<evidence type="ECO:0000256" key="1">
    <source>
        <dbReference type="SAM" id="MobiDB-lite"/>
    </source>
</evidence>
<sequence>MEPRINHADGIITIADANTTIGYCRYDECGAIEYLFVGPPFRRRGYARRMLSIVEERLGKTLDFKPPFSPLGRLLVEAYRRESGTGEPQSGGAARADREATGA</sequence>
<reference evidence="3 4" key="1">
    <citation type="submission" date="2021-11" db="EMBL/GenBank/DDBJ databases">
        <authorList>
            <person name="Lee D.-H."/>
            <person name="Kim S.-B."/>
        </authorList>
    </citation>
    <scope>NUCLEOTIDE SEQUENCE [LARGE SCALE GENOMIC DNA]</scope>
    <source>
        <strain evidence="3 4">KCTC 52223</strain>
    </source>
</reference>
<dbReference type="EMBL" id="JAJISD010000001">
    <property type="protein sequence ID" value="MCC8428346.1"/>
    <property type="molecule type" value="Genomic_DNA"/>
</dbReference>
<dbReference type="InterPro" id="IPR000182">
    <property type="entry name" value="GNAT_dom"/>
</dbReference>
<organism evidence="3 4">
    <name type="scientific">Reyranella aquatilis</name>
    <dbReference type="NCBI Taxonomy" id="2035356"/>
    <lineage>
        <taxon>Bacteria</taxon>
        <taxon>Pseudomonadati</taxon>
        <taxon>Pseudomonadota</taxon>
        <taxon>Alphaproteobacteria</taxon>
        <taxon>Hyphomicrobiales</taxon>
        <taxon>Reyranellaceae</taxon>
        <taxon>Reyranella</taxon>
    </lineage>
</organism>
<accession>A0ABS8KQK1</accession>
<proteinExistence type="predicted"/>
<name>A0ABS8KQK1_9HYPH</name>
<dbReference type="RefSeq" id="WP_230549540.1">
    <property type="nucleotide sequence ID" value="NZ_JAJISD010000001.1"/>
</dbReference>
<evidence type="ECO:0000313" key="4">
    <source>
        <dbReference type="Proteomes" id="UP001198862"/>
    </source>
</evidence>
<dbReference type="CDD" id="cd04301">
    <property type="entry name" value="NAT_SF"/>
    <property type="match status" value="1"/>
</dbReference>
<dbReference type="Gene3D" id="3.40.630.30">
    <property type="match status" value="1"/>
</dbReference>
<dbReference type="SUPFAM" id="SSF55729">
    <property type="entry name" value="Acyl-CoA N-acyltransferases (Nat)"/>
    <property type="match status" value="1"/>
</dbReference>
<gene>
    <name evidence="3" type="ORF">LJ725_05180</name>
</gene>
<feature type="domain" description="N-acetyltransferase" evidence="2">
    <location>
        <begin position="1"/>
        <end position="103"/>
    </location>
</feature>
<dbReference type="PROSITE" id="PS51186">
    <property type="entry name" value="GNAT"/>
    <property type="match status" value="1"/>
</dbReference>
<dbReference type="Pfam" id="PF00583">
    <property type="entry name" value="Acetyltransf_1"/>
    <property type="match status" value="1"/>
</dbReference>
<protein>
    <submittedName>
        <fullName evidence="3">GNAT family N-acetyltransferase</fullName>
    </submittedName>
</protein>
<dbReference type="InterPro" id="IPR016181">
    <property type="entry name" value="Acyl_CoA_acyltransferase"/>
</dbReference>
<keyword evidence="4" id="KW-1185">Reference proteome</keyword>
<feature type="region of interest" description="Disordered" evidence="1">
    <location>
        <begin position="80"/>
        <end position="103"/>
    </location>
</feature>
<evidence type="ECO:0000313" key="3">
    <source>
        <dbReference type="EMBL" id="MCC8428346.1"/>
    </source>
</evidence>
<dbReference type="Proteomes" id="UP001198862">
    <property type="component" value="Unassembled WGS sequence"/>
</dbReference>
<evidence type="ECO:0000259" key="2">
    <source>
        <dbReference type="PROSITE" id="PS51186"/>
    </source>
</evidence>
<comment type="caution">
    <text evidence="3">The sequence shown here is derived from an EMBL/GenBank/DDBJ whole genome shotgun (WGS) entry which is preliminary data.</text>
</comment>